<dbReference type="Proteomes" id="UP001367676">
    <property type="component" value="Unassembled WGS sequence"/>
</dbReference>
<comment type="caution">
    <text evidence="1">The sequence shown here is derived from an EMBL/GenBank/DDBJ whole genome shotgun (WGS) entry which is preliminary data.</text>
</comment>
<evidence type="ECO:0000313" key="2">
    <source>
        <dbReference type="Proteomes" id="UP001367676"/>
    </source>
</evidence>
<keyword evidence="2" id="KW-1185">Reference proteome</keyword>
<gene>
    <name evidence="1" type="ORF">V9T40_014089</name>
</gene>
<dbReference type="AlphaFoldDB" id="A0AAN9TT96"/>
<dbReference type="EMBL" id="JBBCAQ010000033">
    <property type="protein sequence ID" value="KAK7582644.1"/>
    <property type="molecule type" value="Genomic_DNA"/>
</dbReference>
<proteinExistence type="predicted"/>
<accession>A0AAN9TT96</accession>
<evidence type="ECO:0000313" key="1">
    <source>
        <dbReference type="EMBL" id="KAK7582644.1"/>
    </source>
</evidence>
<name>A0AAN9TT96_9HEMI</name>
<protein>
    <submittedName>
        <fullName evidence="1">Uncharacterized protein</fullName>
    </submittedName>
</protein>
<organism evidence="1 2">
    <name type="scientific">Parthenolecanium corni</name>
    <dbReference type="NCBI Taxonomy" id="536013"/>
    <lineage>
        <taxon>Eukaryota</taxon>
        <taxon>Metazoa</taxon>
        <taxon>Ecdysozoa</taxon>
        <taxon>Arthropoda</taxon>
        <taxon>Hexapoda</taxon>
        <taxon>Insecta</taxon>
        <taxon>Pterygota</taxon>
        <taxon>Neoptera</taxon>
        <taxon>Paraneoptera</taxon>
        <taxon>Hemiptera</taxon>
        <taxon>Sternorrhyncha</taxon>
        <taxon>Coccoidea</taxon>
        <taxon>Coccidae</taxon>
        <taxon>Parthenolecanium</taxon>
    </lineage>
</organism>
<reference evidence="1 2" key="1">
    <citation type="submission" date="2024-03" db="EMBL/GenBank/DDBJ databases">
        <title>Adaptation during the transition from Ophiocordyceps entomopathogen to insect associate is accompanied by gene loss and intensified selection.</title>
        <authorList>
            <person name="Ward C.M."/>
            <person name="Onetto C.A."/>
            <person name="Borneman A.R."/>
        </authorList>
    </citation>
    <scope>NUCLEOTIDE SEQUENCE [LARGE SCALE GENOMIC DNA]</scope>
    <source>
        <strain evidence="1">AWRI1</strain>
        <tissue evidence="1">Single Adult Female</tissue>
    </source>
</reference>
<sequence length="171" mass="20767">MCWTFLKDEEYKFEITLLKDDDAFNIECTDRKLQLKIFDQKQLKTGVLKMFRCPSIAESIFLKRAPIYYMMCDFQLKSKAIVFIQEDEHSPLYPYKYLDEIEYDSFEAIYIRMLDKRPPLQPHEYHWLQLYQKQSNDLIQHIQDESAKLESAVRQITDSIKIRSREYLSRR</sequence>